<evidence type="ECO:0000313" key="2">
    <source>
        <dbReference type="EMBL" id="CAG1964357.1"/>
    </source>
</evidence>
<comment type="caution">
    <text evidence="2">The sequence shown here is derived from an EMBL/GenBank/DDBJ whole genome shotgun (WGS) entry which is preliminary data.</text>
</comment>
<protein>
    <submittedName>
        <fullName evidence="2">Uncharacterized protein</fullName>
    </submittedName>
</protein>
<evidence type="ECO:0000313" key="3">
    <source>
        <dbReference type="Proteomes" id="UP000746612"/>
    </source>
</evidence>
<accession>A0A9N8NJ25</accession>
<name>A0A9N8NJ25_GIBZA</name>
<dbReference type="EMBL" id="CAJPIJ010000053">
    <property type="protein sequence ID" value="CAG1964357.1"/>
    <property type="molecule type" value="Genomic_DNA"/>
</dbReference>
<gene>
    <name evidence="2" type="ORF">MDCFG202_LOCUS17475</name>
</gene>
<dbReference type="AlphaFoldDB" id="A0A9N8NJ25"/>
<dbReference type="Proteomes" id="UP000746612">
    <property type="component" value="Unassembled WGS sequence"/>
</dbReference>
<organism evidence="2 3">
    <name type="scientific">Gibberella zeae</name>
    <name type="common">Wheat head blight fungus</name>
    <name type="synonym">Fusarium graminearum</name>
    <dbReference type="NCBI Taxonomy" id="5518"/>
    <lineage>
        <taxon>Eukaryota</taxon>
        <taxon>Fungi</taxon>
        <taxon>Dikarya</taxon>
        <taxon>Ascomycota</taxon>
        <taxon>Pezizomycotina</taxon>
        <taxon>Sordariomycetes</taxon>
        <taxon>Hypocreomycetidae</taxon>
        <taxon>Hypocreales</taxon>
        <taxon>Nectriaceae</taxon>
        <taxon>Fusarium</taxon>
    </lineage>
</organism>
<sequence length="85" mass="9256">MDGQVETGKITPSPQPVNANDDRCQRFLLCVTSRDSPTKDGTIEAFNADDSKGQKAKAKKVSADVASLFEIGKKLCEKRQTIVPM</sequence>
<reference evidence="2" key="1">
    <citation type="submission" date="2021-03" db="EMBL/GenBank/DDBJ databases">
        <authorList>
            <person name="Alouane T."/>
            <person name="Langin T."/>
            <person name="Bonhomme L."/>
        </authorList>
    </citation>
    <scope>NUCLEOTIDE SEQUENCE</scope>
    <source>
        <strain evidence="2">MDC_Fg202</strain>
    </source>
</reference>
<feature type="region of interest" description="Disordered" evidence="1">
    <location>
        <begin position="1"/>
        <end position="20"/>
    </location>
</feature>
<evidence type="ECO:0000256" key="1">
    <source>
        <dbReference type="SAM" id="MobiDB-lite"/>
    </source>
</evidence>
<proteinExistence type="predicted"/>